<keyword evidence="1" id="KW-0472">Membrane</keyword>
<accession>Q482V8</accession>
<evidence type="ECO:0000313" key="3">
    <source>
        <dbReference type="Proteomes" id="UP000000547"/>
    </source>
</evidence>
<protein>
    <submittedName>
        <fullName evidence="2">Uncharacterized protein</fullName>
    </submittedName>
</protein>
<evidence type="ECO:0000256" key="1">
    <source>
        <dbReference type="SAM" id="Phobius"/>
    </source>
</evidence>
<proteinExistence type="predicted"/>
<keyword evidence="1" id="KW-0812">Transmembrane</keyword>
<reference evidence="2" key="1">
    <citation type="journal article" date="2005" name="Proc. Natl. Acad. Sci. U.S.A.">
        <title>The psychrophilic lifestyle as revealed by the genome sequence of Colwellia psychrerythraea 34H through genomic and proteomic analyses.</title>
        <authorList>
            <person name="Methe B.A."/>
            <person name="Nelson K.E."/>
            <person name="Deming J.W."/>
            <person name="Momen B."/>
            <person name="Melamud E."/>
            <person name="Zhang X."/>
            <person name="Moult J."/>
            <person name="Madupu R."/>
            <person name="Nelson W.C."/>
            <person name="Dodson R.J."/>
            <person name="Brinkac L.M."/>
            <person name="Daugherty S.C."/>
            <person name="Durkin A.S."/>
            <person name="DeBoy R.T."/>
            <person name="Kolonay J.F."/>
            <person name="Sullivan S.A."/>
            <person name="Zhou L."/>
            <person name="Davidsen T.M."/>
            <person name="Wu M."/>
            <person name="Huston A.L."/>
            <person name="Lewis M."/>
            <person name="Weaver B."/>
            <person name="Weidman J.F."/>
            <person name="Khouri H."/>
            <person name="Utterback T.R."/>
            <person name="Feldblyum T.V."/>
            <person name="Fraser C.M."/>
        </authorList>
    </citation>
    <scope>NUCLEOTIDE SEQUENCE [LARGE SCALE GENOMIC DNA]</scope>
    <source>
        <strain evidence="2">34H</strain>
    </source>
</reference>
<dbReference type="KEGG" id="cps:CPS_2184"/>
<feature type="transmembrane region" description="Helical" evidence="1">
    <location>
        <begin position="28"/>
        <end position="47"/>
    </location>
</feature>
<dbReference type="AlphaFoldDB" id="Q482V8"/>
<feature type="transmembrane region" description="Helical" evidence="1">
    <location>
        <begin position="6"/>
        <end position="21"/>
    </location>
</feature>
<dbReference type="STRING" id="167879.CPS_2184"/>
<dbReference type="Proteomes" id="UP000000547">
    <property type="component" value="Chromosome"/>
</dbReference>
<keyword evidence="1" id="KW-1133">Transmembrane helix</keyword>
<sequence length="90" mass="10285">MDLFLSLGLPIIIIVGFIRLFKVKWPFALSIIIGLSAFSTFIVDFTYCEILKTQCEPDALNIVGYFFHWLLVSAIASVLDFSFYKLLTKK</sequence>
<organism evidence="2 3">
    <name type="scientific">Colwellia psychrerythraea (strain 34H / ATCC BAA-681)</name>
    <name type="common">Vibrio psychroerythus</name>
    <dbReference type="NCBI Taxonomy" id="167879"/>
    <lineage>
        <taxon>Bacteria</taxon>
        <taxon>Pseudomonadati</taxon>
        <taxon>Pseudomonadota</taxon>
        <taxon>Gammaproteobacteria</taxon>
        <taxon>Alteromonadales</taxon>
        <taxon>Colwelliaceae</taxon>
        <taxon>Colwellia</taxon>
    </lineage>
</organism>
<feature type="transmembrane region" description="Helical" evidence="1">
    <location>
        <begin position="67"/>
        <end position="87"/>
    </location>
</feature>
<name>Q482V8_COLP3</name>
<evidence type="ECO:0000313" key="2">
    <source>
        <dbReference type="EMBL" id="AAZ24337.1"/>
    </source>
</evidence>
<dbReference type="HOGENOM" id="CLU_2406838_0_0_6"/>
<dbReference type="EMBL" id="CP000083">
    <property type="protein sequence ID" value="AAZ24337.1"/>
    <property type="molecule type" value="Genomic_DNA"/>
</dbReference>
<dbReference type="RefSeq" id="WP_011043003.1">
    <property type="nucleotide sequence ID" value="NC_003910.7"/>
</dbReference>
<gene>
    <name evidence="2" type="ordered locus">CPS_2184</name>
</gene>